<keyword evidence="7" id="KW-1185">Reference proteome</keyword>
<sequence>MGISTGGGDRGETGLLSGGRVSKDDLRIECLGTLDELSAFLGDARCSGISEQSKTALETVQRDLFEVCGLLADPGNSRPDGSVSAAAGRITEDIQKLEAENPVQCFVLPGAAPGAAKLDICRTVCRRAERRIVSLARRDAVPSAVLRYMNRLSDFLFILARREEKGSKI</sequence>
<dbReference type="InterPro" id="IPR036451">
    <property type="entry name" value="CblAdoTrfase-like_sf"/>
</dbReference>
<comment type="similarity">
    <text evidence="4">Belongs to the Cob(I)alamin adenosyltransferase family.</text>
</comment>
<dbReference type="Pfam" id="PF01923">
    <property type="entry name" value="Cob_adeno_trans"/>
    <property type="match status" value="1"/>
</dbReference>
<dbReference type="UniPathway" id="UPA00148">
    <property type="reaction ID" value="UER00233"/>
</dbReference>
<dbReference type="PANTHER" id="PTHR12213">
    <property type="entry name" value="CORRINOID ADENOSYLTRANSFERASE"/>
    <property type="match status" value="1"/>
</dbReference>
<keyword evidence="3 4" id="KW-0067">ATP-binding</keyword>
<dbReference type="InterPro" id="IPR016030">
    <property type="entry name" value="CblAdoTrfase-like"/>
</dbReference>
<dbReference type="EC" id="2.5.1.17" evidence="4"/>
<evidence type="ECO:0000256" key="3">
    <source>
        <dbReference type="ARBA" id="ARBA00022840"/>
    </source>
</evidence>
<evidence type="ECO:0000313" key="7">
    <source>
        <dbReference type="Proteomes" id="UP000595917"/>
    </source>
</evidence>
<dbReference type="Proteomes" id="UP000595917">
    <property type="component" value="Chromosome"/>
</dbReference>
<keyword evidence="4" id="KW-0169">Cobalamin biosynthesis</keyword>
<protein>
    <recommendedName>
        <fullName evidence="4">Corrinoid adenosyltransferase</fullName>
        <ecNumber evidence="4">2.5.1.17</ecNumber>
    </recommendedName>
    <alternativeName>
        <fullName evidence="4">Cob(II)alamin adenosyltransferase</fullName>
    </alternativeName>
    <alternativeName>
        <fullName evidence="4">Cob(II)yrinic acid a,c-diamide adenosyltransferase</fullName>
    </alternativeName>
    <alternativeName>
        <fullName evidence="4">Cobinamide/cobalamin adenosyltransferase</fullName>
    </alternativeName>
</protein>
<feature type="domain" description="Cobalamin adenosyltransferase-like" evidence="5">
    <location>
        <begin position="3"/>
        <end position="161"/>
    </location>
</feature>
<keyword evidence="1 4" id="KW-0808">Transferase</keyword>
<dbReference type="SUPFAM" id="SSF89028">
    <property type="entry name" value="Cobalamin adenosyltransferase-like"/>
    <property type="match status" value="1"/>
</dbReference>
<comment type="catalytic activity">
    <reaction evidence="4">
        <text>2 cob(II)yrinate a,c diamide + reduced [electron-transfer flavoprotein] + 2 ATP = 2 adenosylcob(III)yrinate a,c-diamide + 2 triphosphate + oxidized [electron-transfer flavoprotein] + 3 H(+)</text>
        <dbReference type="Rhea" id="RHEA:11528"/>
        <dbReference type="Rhea" id="RHEA-COMP:10685"/>
        <dbReference type="Rhea" id="RHEA-COMP:10686"/>
        <dbReference type="ChEBI" id="CHEBI:15378"/>
        <dbReference type="ChEBI" id="CHEBI:18036"/>
        <dbReference type="ChEBI" id="CHEBI:30616"/>
        <dbReference type="ChEBI" id="CHEBI:57692"/>
        <dbReference type="ChEBI" id="CHEBI:58307"/>
        <dbReference type="ChEBI" id="CHEBI:58503"/>
        <dbReference type="ChEBI" id="CHEBI:58537"/>
        <dbReference type="EC" id="2.5.1.17"/>
    </reaction>
</comment>
<comment type="pathway">
    <text evidence="4">Cofactor biosynthesis; adenosylcobalamin biosynthesis; adenosylcobalamin from cob(II)yrinate a,c-diamide: step 2/7.</text>
</comment>
<dbReference type="Gene3D" id="1.20.1200.10">
    <property type="entry name" value="Cobalamin adenosyltransferase-like"/>
    <property type="match status" value="1"/>
</dbReference>
<dbReference type="RefSeq" id="WP_215627063.1">
    <property type="nucleotide sequence ID" value="NZ_CP067089.2"/>
</dbReference>
<dbReference type="AlphaFoldDB" id="A0A7T7XNU1"/>
<dbReference type="NCBIfam" id="TIGR00636">
    <property type="entry name" value="PduO_Nterm"/>
    <property type="match status" value="1"/>
</dbReference>
<gene>
    <name evidence="6" type="ORF">JFL75_02280</name>
</gene>
<dbReference type="InterPro" id="IPR029499">
    <property type="entry name" value="PduO-typ"/>
</dbReference>
<dbReference type="PANTHER" id="PTHR12213:SF0">
    <property type="entry name" value="CORRINOID ADENOSYLTRANSFERASE MMAB"/>
    <property type="match status" value="1"/>
</dbReference>
<evidence type="ECO:0000313" key="6">
    <source>
        <dbReference type="EMBL" id="QQO09760.1"/>
    </source>
</evidence>
<evidence type="ECO:0000256" key="1">
    <source>
        <dbReference type="ARBA" id="ARBA00022679"/>
    </source>
</evidence>
<keyword evidence="2 4" id="KW-0547">Nucleotide-binding</keyword>
<proteinExistence type="inferred from homology"/>
<reference evidence="6" key="1">
    <citation type="submission" date="2021-01" db="EMBL/GenBank/DDBJ databases">
        <title>Description of Breznakiella homolactica.</title>
        <authorList>
            <person name="Song Y."/>
            <person name="Brune A."/>
        </authorList>
    </citation>
    <scope>NUCLEOTIDE SEQUENCE</scope>
    <source>
        <strain evidence="6">RmG30</strain>
    </source>
</reference>
<dbReference type="EMBL" id="CP067089">
    <property type="protein sequence ID" value="QQO09760.1"/>
    <property type="molecule type" value="Genomic_DNA"/>
</dbReference>
<accession>A0A7T7XNU1</accession>
<evidence type="ECO:0000259" key="5">
    <source>
        <dbReference type="Pfam" id="PF01923"/>
    </source>
</evidence>
<dbReference type="GO" id="GO:0008817">
    <property type="term" value="F:corrinoid adenosyltransferase activity"/>
    <property type="evidence" value="ECO:0007669"/>
    <property type="project" value="UniProtKB-UniRule"/>
</dbReference>
<dbReference type="GO" id="GO:0005524">
    <property type="term" value="F:ATP binding"/>
    <property type="evidence" value="ECO:0007669"/>
    <property type="project" value="UniProtKB-UniRule"/>
</dbReference>
<evidence type="ECO:0000256" key="4">
    <source>
        <dbReference type="RuleBase" id="RU366026"/>
    </source>
</evidence>
<dbReference type="GO" id="GO:0009236">
    <property type="term" value="P:cobalamin biosynthetic process"/>
    <property type="evidence" value="ECO:0007669"/>
    <property type="project" value="UniProtKB-UniRule"/>
</dbReference>
<organism evidence="6 7">
    <name type="scientific">Breznakiella homolactica</name>
    <dbReference type="NCBI Taxonomy" id="2798577"/>
    <lineage>
        <taxon>Bacteria</taxon>
        <taxon>Pseudomonadati</taxon>
        <taxon>Spirochaetota</taxon>
        <taxon>Spirochaetia</taxon>
        <taxon>Spirochaetales</taxon>
        <taxon>Breznakiellaceae</taxon>
        <taxon>Breznakiella</taxon>
    </lineage>
</organism>
<evidence type="ECO:0000256" key="2">
    <source>
        <dbReference type="ARBA" id="ARBA00022741"/>
    </source>
</evidence>
<comment type="catalytic activity">
    <reaction evidence="4">
        <text>2 cob(II)alamin + reduced [electron-transfer flavoprotein] + 2 ATP = 2 adenosylcob(III)alamin + 2 triphosphate + oxidized [electron-transfer flavoprotein] + 3 H(+)</text>
        <dbReference type="Rhea" id="RHEA:28671"/>
        <dbReference type="Rhea" id="RHEA-COMP:10685"/>
        <dbReference type="Rhea" id="RHEA-COMP:10686"/>
        <dbReference type="ChEBI" id="CHEBI:15378"/>
        <dbReference type="ChEBI" id="CHEBI:16304"/>
        <dbReference type="ChEBI" id="CHEBI:18036"/>
        <dbReference type="ChEBI" id="CHEBI:18408"/>
        <dbReference type="ChEBI" id="CHEBI:30616"/>
        <dbReference type="ChEBI" id="CHEBI:57692"/>
        <dbReference type="ChEBI" id="CHEBI:58307"/>
        <dbReference type="EC" id="2.5.1.17"/>
    </reaction>
</comment>
<dbReference type="KEGG" id="bhc:JFL75_02280"/>
<name>A0A7T7XNU1_9SPIR</name>